<feature type="transmembrane region" description="Helical" evidence="1">
    <location>
        <begin position="241"/>
        <end position="261"/>
    </location>
</feature>
<proteinExistence type="predicted"/>
<protein>
    <submittedName>
        <fullName evidence="2">Uncharacterized protein</fullName>
    </submittedName>
</protein>
<organism evidence="2">
    <name type="scientific">Eutreptiella gymnastica</name>
    <dbReference type="NCBI Taxonomy" id="73025"/>
    <lineage>
        <taxon>Eukaryota</taxon>
        <taxon>Discoba</taxon>
        <taxon>Euglenozoa</taxon>
        <taxon>Euglenida</taxon>
        <taxon>Spirocuta</taxon>
        <taxon>Euglenophyceae</taxon>
        <taxon>Eutreptiales</taxon>
        <taxon>Eutreptiaceae</taxon>
        <taxon>Eutreptiella</taxon>
    </lineage>
</organism>
<dbReference type="EMBL" id="HBJA01122925">
    <property type="protein sequence ID" value="CAE0831051.1"/>
    <property type="molecule type" value="Transcribed_RNA"/>
</dbReference>
<keyword evidence="1" id="KW-0812">Transmembrane</keyword>
<sequence length="308" mass="34296">MSDISGSDAHDDDDVETNVRAPLVVSTAHKTRSSSPKKKQVIPMQMNMPWEEEEEPSHWLIWGLAASITLLVAMMGFCCADGNNVAAIFCAIYLYFCVYVITLQLLPRNWGRSVKEAGYSGRDVADLCMHQRQELCKLNQYAVLMALVLPIASFICAAYRLVGDHSLGNIAMFVCVSGTLLLLFAWSPSYILRKAPESESEEAMTAILEVFMKPSAAMSKLLGLGKKDKWEWSWIPKDKVLYAKAGCWFLVALIVAFMWIYSHWRHCVEKDSLMNQLCSVACMFIEVLGTSPAPPPKPSTLSVLPTEG</sequence>
<feature type="transmembrane region" description="Helical" evidence="1">
    <location>
        <begin position="141"/>
        <end position="162"/>
    </location>
</feature>
<feature type="transmembrane region" description="Helical" evidence="1">
    <location>
        <begin position="59"/>
        <end position="78"/>
    </location>
</feature>
<feature type="transmembrane region" description="Helical" evidence="1">
    <location>
        <begin position="169"/>
        <end position="187"/>
    </location>
</feature>
<reference evidence="2" key="1">
    <citation type="submission" date="2021-01" db="EMBL/GenBank/DDBJ databases">
        <authorList>
            <person name="Corre E."/>
            <person name="Pelletier E."/>
            <person name="Niang G."/>
            <person name="Scheremetjew M."/>
            <person name="Finn R."/>
            <person name="Kale V."/>
            <person name="Holt S."/>
            <person name="Cochrane G."/>
            <person name="Meng A."/>
            <person name="Brown T."/>
            <person name="Cohen L."/>
        </authorList>
    </citation>
    <scope>NUCLEOTIDE SEQUENCE</scope>
    <source>
        <strain evidence="2">CCMP1594</strain>
    </source>
</reference>
<accession>A0A7S4LI95</accession>
<evidence type="ECO:0000256" key="1">
    <source>
        <dbReference type="SAM" id="Phobius"/>
    </source>
</evidence>
<keyword evidence="1" id="KW-1133">Transmembrane helix</keyword>
<dbReference type="AlphaFoldDB" id="A0A7S4LI95"/>
<gene>
    <name evidence="2" type="ORF">EGYM00163_LOCUS42333</name>
</gene>
<feature type="transmembrane region" description="Helical" evidence="1">
    <location>
        <begin position="85"/>
        <end position="106"/>
    </location>
</feature>
<keyword evidence="1" id="KW-0472">Membrane</keyword>
<name>A0A7S4LI95_9EUGL</name>
<evidence type="ECO:0000313" key="2">
    <source>
        <dbReference type="EMBL" id="CAE0831051.1"/>
    </source>
</evidence>